<dbReference type="OrthoDB" id="2308815at2759"/>
<dbReference type="InterPro" id="IPR003673">
    <property type="entry name" value="CoA-Trfase_fam_III"/>
</dbReference>
<proteinExistence type="inferred from homology"/>
<comment type="caution">
    <text evidence="2">The sequence shown here is derived from an EMBL/GenBank/DDBJ whole genome shotgun (WGS) entry which is preliminary data.</text>
</comment>
<dbReference type="HOGENOM" id="CLU_021588_1_1_1"/>
<dbReference type="Pfam" id="PF02515">
    <property type="entry name" value="CoA_transf_3"/>
    <property type="match status" value="1"/>
</dbReference>
<protein>
    <submittedName>
        <fullName evidence="2">Uncharacterized protein</fullName>
    </submittedName>
</protein>
<dbReference type="eggNOG" id="KOG3957">
    <property type="taxonomic scope" value="Eukaryota"/>
</dbReference>
<organism evidence="2 3">
    <name type="scientific">Cladophialophora psammophila CBS 110553</name>
    <dbReference type="NCBI Taxonomy" id="1182543"/>
    <lineage>
        <taxon>Eukaryota</taxon>
        <taxon>Fungi</taxon>
        <taxon>Dikarya</taxon>
        <taxon>Ascomycota</taxon>
        <taxon>Pezizomycotina</taxon>
        <taxon>Eurotiomycetes</taxon>
        <taxon>Chaetothyriomycetidae</taxon>
        <taxon>Chaetothyriales</taxon>
        <taxon>Herpotrichiellaceae</taxon>
        <taxon>Cladophialophora</taxon>
    </lineage>
</organism>
<dbReference type="GO" id="GO:0003824">
    <property type="term" value="F:catalytic activity"/>
    <property type="evidence" value="ECO:0007669"/>
    <property type="project" value="InterPro"/>
</dbReference>
<gene>
    <name evidence="2" type="ORF">A1O5_08276</name>
</gene>
<dbReference type="PANTHER" id="PTHR48229">
    <property type="entry name" value="CAIB/BAIF FAMILY ENZYME (AFU_ORTHOLOGUE AFUA_1G05360)-RELATED"/>
    <property type="match status" value="1"/>
</dbReference>
<dbReference type="EMBL" id="AMGX01000013">
    <property type="protein sequence ID" value="EXJ68483.1"/>
    <property type="molecule type" value="Genomic_DNA"/>
</dbReference>
<evidence type="ECO:0000256" key="1">
    <source>
        <dbReference type="ARBA" id="ARBA00008383"/>
    </source>
</evidence>
<accession>W9WKQ1</accession>
<sequence>MIAKESTNGKKPYTLQAEAQRIYETIVNDPRLNVPEEVKTLADRIRFVGEETQPFYPVPYKCAESQAGLLGHVGLLALAIAKDRYVIDQSCEIDVDHALLNGLGALFMRHEGEWLSGSPKMMSAVKRWDHGQTRELYRQLATNIYKSKDGRWYSLHGNMNPTPLLEMLGVPQHNDQNLSWPQILEMYMKVVGDIDSTTLDNWSNNVYRTPGTVCYEKEEFETSPHGKAIKDEPFYELLPQPYYTQPAVSWSSVPFDPSDRRPLSGIKVLDLARAIAAPTIGRVCAALGATVIRVSCSTNTELPITLMDGCLGKTSVDVNLKTFKGRKKLLELIQDADVFIDGYRPAVMEHLGFGRDAVLGLVANRDRGIVYIQENCYGWKGPWTTRPGWAQIADTVCGIGLAIGRFNGFDEAHIFPGPNADYLTGHAGAAAVLHALYLRSHVGGSYVAQCSLLVSNLQMQSYGTYTSAQQESIKARNKELVGHMRHYDEIVSHGRNRHVVRGFIADRGFEGAIKKQFFQTVGGGTWGLNDLEVVSLALKFKDSPDGEGGKEGMRTDWDVGPCPPGYHLPEWVRKENEAFVPITVGETTVQG</sequence>
<dbReference type="GeneID" id="19192976"/>
<keyword evidence="3" id="KW-1185">Reference proteome</keyword>
<dbReference type="InterPro" id="IPR052985">
    <property type="entry name" value="CoA-trans_III_biosynth/detox"/>
</dbReference>
<name>W9WKQ1_9EURO</name>
<reference evidence="2 3" key="1">
    <citation type="submission" date="2013-03" db="EMBL/GenBank/DDBJ databases">
        <title>The Genome Sequence of Cladophialophora psammophila CBS 110553.</title>
        <authorList>
            <consortium name="The Broad Institute Genomics Platform"/>
            <person name="Cuomo C."/>
            <person name="de Hoog S."/>
            <person name="Gorbushina A."/>
            <person name="Walker B."/>
            <person name="Young S.K."/>
            <person name="Zeng Q."/>
            <person name="Gargeya S."/>
            <person name="Fitzgerald M."/>
            <person name="Haas B."/>
            <person name="Abouelleil A."/>
            <person name="Allen A.W."/>
            <person name="Alvarado L."/>
            <person name="Arachchi H.M."/>
            <person name="Berlin A.M."/>
            <person name="Chapman S.B."/>
            <person name="Gainer-Dewar J."/>
            <person name="Goldberg J."/>
            <person name="Griggs A."/>
            <person name="Gujja S."/>
            <person name="Hansen M."/>
            <person name="Howarth C."/>
            <person name="Imamovic A."/>
            <person name="Ireland A."/>
            <person name="Larimer J."/>
            <person name="McCowan C."/>
            <person name="Murphy C."/>
            <person name="Pearson M."/>
            <person name="Poon T.W."/>
            <person name="Priest M."/>
            <person name="Roberts A."/>
            <person name="Saif S."/>
            <person name="Shea T."/>
            <person name="Sisk P."/>
            <person name="Sykes S."/>
            <person name="Wortman J."/>
            <person name="Nusbaum C."/>
            <person name="Birren B."/>
        </authorList>
    </citation>
    <scope>NUCLEOTIDE SEQUENCE [LARGE SCALE GENOMIC DNA]</scope>
    <source>
        <strain evidence="2 3">CBS 110553</strain>
    </source>
</reference>
<dbReference type="PANTHER" id="PTHR48229:SF1">
    <property type="entry name" value="ALPHA METHYLACYL-COA RACEMASE-RELATED"/>
    <property type="match status" value="1"/>
</dbReference>
<dbReference type="InterPro" id="IPR023606">
    <property type="entry name" value="CoA-Trfase_III_dom_1_sf"/>
</dbReference>
<evidence type="ECO:0000313" key="2">
    <source>
        <dbReference type="EMBL" id="EXJ68483.1"/>
    </source>
</evidence>
<dbReference type="Gene3D" id="3.40.50.10540">
    <property type="entry name" value="Crotonobetainyl-coa:carnitine coa-transferase, domain 1"/>
    <property type="match status" value="1"/>
</dbReference>
<dbReference type="RefSeq" id="XP_007747049.1">
    <property type="nucleotide sequence ID" value="XM_007748859.1"/>
</dbReference>
<dbReference type="SUPFAM" id="SSF89796">
    <property type="entry name" value="CoA-transferase family III (CaiB/BaiF)"/>
    <property type="match status" value="2"/>
</dbReference>
<evidence type="ECO:0000313" key="3">
    <source>
        <dbReference type="Proteomes" id="UP000019471"/>
    </source>
</evidence>
<dbReference type="STRING" id="1182543.W9WKQ1"/>
<dbReference type="Proteomes" id="UP000019471">
    <property type="component" value="Unassembled WGS sequence"/>
</dbReference>
<dbReference type="AlphaFoldDB" id="W9WKQ1"/>
<comment type="similarity">
    <text evidence="1">Belongs to the CoA-transferase III family.</text>
</comment>